<gene>
    <name evidence="1" type="ORF">DSO57_1007932</name>
</gene>
<evidence type="ECO:0000313" key="2">
    <source>
        <dbReference type="Proteomes" id="UP001165960"/>
    </source>
</evidence>
<dbReference type="Proteomes" id="UP001165960">
    <property type="component" value="Unassembled WGS sequence"/>
</dbReference>
<dbReference type="EMBL" id="QTSX02001444">
    <property type="protein sequence ID" value="KAJ9082075.1"/>
    <property type="molecule type" value="Genomic_DNA"/>
</dbReference>
<protein>
    <submittedName>
        <fullName evidence="1">Uncharacterized protein</fullName>
    </submittedName>
</protein>
<reference evidence="1" key="1">
    <citation type="submission" date="2022-04" db="EMBL/GenBank/DDBJ databases">
        <title>Genome of the entomopathogenic fungus Entomophthora muscae.</title>
        <authorList>
            <person name="Elya C."/>
            <person name="Lovett B.R."/>
            <person name="Lee E."/>
            <person name="Macias A.M."/>
            <person name="Hajek A.E."/>
            <person name="De Bivort B.L."/>
            <person name="Kasson M.T."/>
            <person name="De Fine Licht H.H."/>
            <person name="Stajich J.E."/>
        </authorList>
    </citation>
    <scope>NUCLEOTIDE SEQUENCE</scope>
    <source>
        <strain evidence="1">Berkeley</strain>
    </source>
</reference>
<keyword evidence="2" id="KW-1185">Reference proteome</keyword>
<comment type="caution">
    <text evidence="1">The sequence shown here is derived from an EMBL/GenBank/DDBJ whole genome shotgun (WGS) entry which is preliminary data.</text>
</comment>
<name>A0ACC2U4Z3_9FUNG</name>
<evidence type="ECO:0000313" key="1">
    <source>
        <dbReference type="EMBL" id="KAJ9082075.1"/>
    </source>
</evidence>
<accession>A0ACC2U4Z3</accession>
<sequence>MSPLATSLVCERPDSIQEMISGVERYNPDNLPFLEEYLGAQCKKGQYDILANTAILELYQFNPTLINMTVVTTILGKALTALPDADFNMFLSLLSSPVASESTVCALVKLQEKLEECRYEEFWALRSNPTFAEVLADIEGFDDAIRGVITHSLLISFQSLPKDIAIKYLNLKDKALEAYASTLGWVITDCDVKISNTPLVAESKPGLIRQQILLEQVTQLISQSARQEKMI</sequence>
<organism evidence="1 2">
    <name type="scientific">Entomophthora muscae</name>
    <dbReference type="NCBI Taxonomy" id="34485"/>
    <lineage>
        <taxon>Eukaryota</taxon>
        <taxon>Fungi</taxon>
        <taxon>Fungi incertae sedis</taxon>
        <taxon>Zoopagomycota</taxon>
        <taxon>Entomophthoromycotina</taxon>
        <taxon>Entomophthoromycetes</taxon>
        <taxon>Entomophthorales</taxon>
        <taxon>Entomophthoraceae</taxon>
        <taxon>Entomophthora</taxon>
    </lineage>
</organism>
<proteinExistence type="predicted"/>